<evidence type="ECO:0000256" key="2">
    <source>
        <dbReference type="ARBA" id="ARBA00022723"/>
    </source>
</evidence>
<dbReference type="InterPro" id="IPR037217">
    <property type="entry name" value="Trp/Indoleamine_2_3_dOase-like"/>
</dbReference>
<comment type="similarity">
    <text evidence="1">Belongs to the indoleamine 2,3-dioxygenase family.</text>
</comment>
<dbReference type="GO" id="GO:0019441">
    <property type="term" value="P:L-tryptophan catabolic process to kynurenine"/>
    <property type="evidence" value="ECO:0007669"/>
    <property type="project" value="InterPro"/>
</dbReference>
<evidence type="ECO:0000313" key="6">
    <source>
        <dbReference type="EMBL" id="PVZ98235.1"/>
    </source>
</evidence>
<dbReference type="Gene3D" id="1.20.58.480">
    <property type="match status" value="1"/>
</dbReference>
<reference evidence="6 7" key="1">
    <citation type="journal article" date="2018" name="MBio">
        <title>Comparative Genomics Reveals the Core Gene Toolbox for the Fungus-Insect Symbiosis.</title>
        <authorList>
            <person name="Wang Y."/>
            <person name="Stata M."/>
            <person name="Wang W."/>
            <person name="Stajich J.E."/>
            <person name="White M.M."/>
            <person name="Moncalvo J.M."/>
        </authorList>
    </citation>
    <scope>NUCLEOTIDE SEQUENCE [LARGE SCALE GENOMIC DNA]</scope>
    <source>
        <strain evidence="6 7">AUS-126-30</strain>
    </source>
</reference>
<dbReference type="GO" id="GO:0020037">
    <property type="term" value="F:heme binding"/>
    <property type="evidence" value="ECO:0007669"/>
    <property type="project" value="InterPro"/>
</dbReference>
<evidence type="ECO:0000256" key="1">
    <source>
        <dbReference type="ARBA" id="ARBA00007119"/>
    </source>
</evidence>
<protein>
    <recommendedName>
        <fullName evidence="8">Indoleamine 2,3-dioxygenase</fullName>
    </recommendedName>
</protein>
<proteinExistence type="inferred from homology"/>
<dbReference type="Pfam" id="PF01231">
    <property type="entry name" value="IDO"/>
    <property type="match status" value="1"/>
</dbReference>
<evidence type="ECO:0000256" key="5">
    <source>
        <dbReference type="SAM" id="MobiDB-lite"/>
    </source>
</evidence>
<feature type="binding site" description="proximal binding residue" evidence="4">
    <location>
        <position position="408"/>
    </location>
    <ligand>
        <name>heme b</name>
        <dbReference type="ChEBI" id="CHEBI:60344"/>
    </ligand>
    <ligandPart>
        <name>Fe</name>
        <dbReference type="ChEBI" id="CHEBI:18248"/>
    </ligandPart>
</feature>
<keyword evidence="4" id="KW-0349">Heme</keyword>
<evidence type="ECO:0000313" key="7">
    <source>
        <dbReference type="Proteomes" id="UP000245591"/>
    </source>
</evidence>
<dbReference type="GO" id="GO:0034354">
    <property type="term" value="P:'de novo' NAD+ biosynthetic process from L-tryptophan"/>
    <property type="evidence" value="ECO:0007669"/>
    <property type="project" value="TreeGrafter"/>
</dbReference>
<dbReference type="GO" id="GO:0005737">
    <property type="term" value="C:cytoplasm"/>
    <property type="evidence" value="ECO:0007669"/>
    <property type="project" value="TreeGrafter"/>
</dbReference>
<feature type="compositionally biased region" description="Polar residues" evidence="5">
    <location>
        <begin position="424"/>
        <end position="434"/>
    </location>
</feature>
<name>A0A2U1IZK7_SMIAN</name>
<keyword evidence="7" id="KW-1185">Reference proteome</keyword>
<dbReference type="AlphaFoldDB" id="A0A2U1IZK7"/>
<comment type="caution">
    <text evidence="6">The sequence shown here is derived from an EMBL/GenBank/DDBJ whole genome shotgun (WGS) entry which is preliminary data.</text>
</comment>
<keyword evidence="3 4" id="KW-0408">Iron</keyword>
<keyword evidence="2 4" id="KW-0479">Metal-binding</keyword>
<sequence length="477" mass="54706">MGSILGNNDWSFMPLSLREYDVSENCGFLSDDIPLQKLDDEYYQPWEYLITEFVSYQVSGKFREKILELPLLSTEHLKTLPNYKRAYMVLAYLVHGYVWSIHKKPEEKIPKCLAVPFCQVSEYLGLNPVTSYASLVLWNWKTMDKTEDMMSLDNLTTIFNFTGSPDEVWFDLISTAIEVKGGKVIYCAGKIIRSIQSNNLDGVVEGIDELSKGLKESTKILTRMYEKCDPYIFFHKIRPYLAGWDGIETNGLKRGILYEGTDELDPEKEYKKFVGGNAAQSSVFQAVDIILGIRHYSDDSENEQNQRNERVKPPGNPYLLEMRGYMPGQHRRFLIDLEKVCKLREYVLNNTVDVSKVNNQKFTESIEALSISNESKTSKGHFPKEKQTELLKSYNKCISTLKTFRDAHLVIVKTYVVDEAMKLRNQSSEPSKTPTKSESEKQNNKDQPENSITGTGGSNPIVFLKKLRDETTESRLK</sequence>
<evidence type="ECO:0008006" key="8">
    <source>
        <dbReference type="Google" id="ProtNLM"/>
    </source>
</evidence>
<accession>A0A2U1IZK7</accession>
<evidence type="ECO:0000256" key="3">
    <source>
        <dbReference type="ARBA" id="ARBA00023004"/>
    </source>
</evidence>
<dbReference type="EMBL" id="MBFU01000575">
    <property type="protein sequence ID" value="PVZ98235.1"/>
    <property type="molecule type" value="Genomic_DNA"/>
</dbReference>
<feature type="compositionally biased region" description="Basic and acidic residues" evidence="5">
    <location>
        <begin position="466"/>
        <end position="477"/>
    </location>
</feature>
<dbReference type="GO" id="GO:0033754">
    <property type="term" value="F:indoleamine 2,3-dioxygenase activity"/>
    <property type="evidence" value="ECO:0007669"/>
    <property type="project" value="TreeGrafter"/>
</dbReference>
<dbReference type="PANTHER" id="PTHR28657:SF5">
    <property type="entry name" value="INDOLEAMINE 2,3-DIOXYGENASE"/>
    <property type="match status" value="1"/>
</dbReference>
<dbReference type="InterPro" id="IPR000898">
    <property type="entry name" value="Indolamine_dOase"/>
</dbReference>
<dbReference type="Proteomes" id="UP000245591">
    <property type="component" value="Unassembled WGS sequence"/>
</dbReference>
<dbReference type="GO" id="GO:0046872">
    <property type="term" value="F:metal ion binding"/>
    <property type="evidence" value="ECO:0007669"/>
    <property type="project" value="UniProtKB-KW"/>
</dbReference>
<feature type="compositionally biased region" description="Basic and acidic residues" evidence="5">
    <location>
        <begin position="435"/>
        <end position="448"/>
    </location>
</feature>
<feature type="region of interest" description="Disordered" evidence="5">
    <location>
        <begin position="423"/>
        <end position="477"/>
    </location>
</feature>
<evidence type="ECO:0000256" key="4">
    <source>
        <dbReference type="PIRSR" id="PIRSR600898-1"/>
    </source>
</evidence>
<gene>
    <name evidence="6" type="ORF">BB558_005763</name>
</gene>
<dbReference type="PANTHER" id="PTHR28657">
    <property type="entry name" value="INDOLEAMINE 2,3-DIOXYGENASE"/>
    <property type="match status" value="1"/>
</dbReference>
<organism evidence="6 7">
    <name type="scientific">Smittium angustum</name>
    <dbReference type="NCBI Taxonomy" id="133377"/>
    <lineage>
        <taxon>Eukaryota</taxon>
        <taxon>Fungi</taxon>
        <taxon>Fungi incertae sedis</taxon>
        <taxon>Zoopagomycota</taxon>
        <taxon>Kickxellomycotina</taxon>
        <taxon>Harpellomycetes</taxon>
        <taxon>Harpellales</taxon>
        <taxon>Legeriomycetaceae</taxon>
        <taxon>Smittium</taxon>
    </lineage>
</organism>
<dbReference type="SUPFAM" id="SSF140959">
    <property type="entry name" value="Indolic compounds 2,3-dioxygenase-like"/>
    <property type="match status" value="1"/>
</dbReference>